<feature type="compositionally biased region" description="Acidic residues" evidence="1">
    <location>
        <begin position="130"/>
        <end position="142"/>
    </location>
</feature>
<dbReference type="AlphaFoldDB" id="A0A0F9JMB9"/>
<accession>A0A0F9JMB9</accession>
<protein>
    <submittedName>
        <fullName evidence="2">Uncharacterized protein</fullName>
    </submittedName>
</protein>
<reference evidence="2" key="1">
    <citation type="journal article" date="2015" name="Nature">
        <title>Complex archaea that bridge the gap between prokaryotes and eukaryotes.</title>
        <authorList>
            <person name="Spang A."/>
            <person name="Saw J.H."/>
            <person name="Jorgensen S.L."/>
            <person name="Zaremba-Niedzwiedzka K."/>
            <person name="Martijn J."/>
            <person name="Lind A.E."/>
            <person name="van Eijk R."/>
            <person name="Schleper C."/>
            <person name="Guy L."/>
            <person name="Ettema T.J."/>
        </authorList>
    </citation>
    <scope>NUCLEOTIDE SEQUENCE</scope>
</reference>
<comment type="caution">
    <text evidence="2">The sequence shown here is derived from an EMBL/GenBank/DDBJ whole genome shotgun (WGS) entry which is preliminary data.</text>
</comment>
<sequence length="142" mass="16274">MDLDSFRWRAVNMAAVALVLERARDTPGGWVKAMISQWLRVWRGDVCNVRFRKRARLRQHMDTVARLLCARITSPYSCPVDDARVHHVLEKSIRLRTQYGIVHAYACGDPHRYMSAFCAAAGRRPPPEHDAEEDSSYTSSDD</sequence>
<organism evidence="2">
    <name type="scientific">marine sediment metagenome</name>
    <dbReference type="NCBI Taxonomy" id="412755"/>
    <lineage>
        <taxon>unclassified sequences</taxon>
        <taxon>metagenomes</taxon>
        <taxon>ecological metagenomes</taxon>
    </lineage>
</organism>
<dbReference type="EMBL" id="LAZR01009718">
    <property type="protein sequence ID" value="KKM70979.1"/>
    <property type="molecule type" value="Genomic_DNA"/>
</dbReference>
<proteinExistence type="predicted"/>
<evidence type="ECO:0000313" key="2">
    <source>
        <dbReference type="EMBL" id="KKM70979.1"/>
    </source>
</evidence>
<name>A0A0F9JMB9_9ZZZZ</name>
<feature type="region of interest" description="Disordered" evidence="1">
    <location>
        <begin position="123"/>
        <end position="142"/>
    </location>
</feature>
<gene>
    <name evidence="2" type="ORF">LCGC14_1435250</name>
</gene>
<evidence type="ECO:0000256" key="1">
    <source>
        <dbReference type="SAM" id="MobiDB-lite"/>
    </source>
</evidence>